<comment type="caution">
    <text evidence="11">The sequence shown here is derived from an EMBL/GenBank/DDBJ whole genome shotgun (WGS) entry which is preliminary data.</text>
</comment>
<evidence type="ECO:0000256" key="5">
    <source>
        <dbReference type="ARBA" id="ARBA00022801"/>
    </source>
</evidence>
<evidence type="ECO:0000256" key="2">
    <source>
        <dbReference type="ARBA" id="ARBA00006576"/>
    </source>
</evidence>
<dbReference type="CDD" id="cd01286">
    <property type="entry name" value="deoxycytidylate_deaminase"/>
    <property type="match status" value="1"/>
</dbReference>
<evidence type="ECO:0000256" key="8">
    <source>
        <dbReference type="ARBA" id="ARBA00041763"/>
    </source>
</evidence>
<comment type="cofactor">
    <cofactor evidence="1">
        <name>Zn(2+)</name>
        <dbReference type="ChEBI" id="CHEBI:29105"/>
    </cofactor>
</comment>
<dbReference type="Proteomes" id="UP001194696">
    <property type="component" value="Unassembled WGS sequence"/>
</dbReference>
<evidence type="ECO:0000313" key="12">
    <source>
        <dbReference type="Proteomes" id="UP001194696"/>
    </source>
</evidence>
<feature type="region of interest" description="Disordered" evidence="9">
    <location>
        <begin position="163"/>
        <end position="208"/>
    </location>
</feature>
<evidence type="ECO:0000313" key="11">
    <source>
        <dbReference type="EMBL" id="KAG0297562.1"/>
    </source>
</evidence>
<evidence type="ECO:0000256" key="4">
    <source>
        <dbReference type="ARBA" id="ARBA00022727"/>
    </source>
</evidence>
<proteinExistence type="inferred from homology"/>
<dbReference type="SUPFAM" id="SSF53927">
    <property type="entry name" value="Cytidine deaminase-like"/>
    <property type="match status" value="1"/>
</dbReference>
<dbReference type="Gene3D" id="3.40.140.10">
    <property type="entry name" value="Cytidine Deaminase, domain 2"/>
    <property type="match status" value="1"/>
</dbReference>
<dbReference type="EMBL" id="JAAAIM010000028">
    <property type="protein sequence ID" value="KAG0297562.1"/>
    <property type="molecule type" value="Genomic_DNA"/>
</dbReference>
<evidence type="ECO:0000256" key="7">
    <source>
        <dbReference type="ARBA" id="ARBA00038938"/>
    </source>
</evidence>
<evidence type="ECO:0000256" key="1">
    <source>
        <dbReference type="ARBA" id="ARBA00001947"/>
    </source>
</evidence>
<dbReference type="EC" id="3.5.4.12" evidence="7"/>
<feature type="compositionally biased region" description="Polar residues" evidence="9">
    <location>
        <begin position="165"/>
        <end position="182"/>
    </location>
</feature>
<keyword evidence="4" id="KW-0545">Nucleotide biosynthesis</keyword>
<dbReference type="InterPro" id="IPR027417">
    <property type="entry name" value="P-loop_NTPase"/>
</dbReference>
<dbReference type="PROSITE" id="PS51747">
    <property type="entry name" value="CYT_DCMP_DEAMINASES_2"/>
    <property type="match status" value="1"/>
</dbReference>
<evidence type="ECO:0000256" key="9">
    <source>
        <dbReference type="SAM" id="MobiDB-lite"/>
    </source>
</evidence>
<dbReference type="PROSITE" id="PS00903">
    <property type="entry name" value="CYT_DCMP_DEAMINASES_1"/>
    <property type="match status" value="1"/>
</dbReference>
<dbReference type="InterPro" id="IPR002125">
    <property type="entry name" value="CMP_dCMP_dom"/>
</dbReference>
<keyword evidence="3" id="KW-0479">Metal-binding</keyword>
<protein>
    <recommendedName>
        <fullName evidence="8">dCMP deaminase</fullName>
        <ecNumber evidence="7">3.5.4.12</ecNumber>
    </recommendedName>
    <alternativeName>
        <fullName evidence="8">dCMP deaminase</fullName>
    </alternativeName>
</protein>
<comment type="similarity">
    <text evidence="2">Belongs to the cytidine and deoxycytidylate deaminase family.</text>
</comment>
<dbReference type="Gene3D" id="3.40.50.300">
    <property type="entry name" value="P-loop containing nucleotide triphosphate hydrolases"/>
    <property type="match status" value="1"/>
</dbReference>
<evidence type="ECO:0000256" key="3">
    <source>
        <dbReference type="ARBA" id="ARBA00022723"/>
    </source>
</evidence>
<evidence type="ECO:0000256" key="6">
    <source>
        <dbReference type="ARBA" id="ARBA00022833"/>
    </source>
</evidence>
<organism evidence="11 12">
    <name type="scientific">Linnemannia gamsii</name>
    <dbReference type="NCBI Taxonomy" id="64522"/>
    <lineage>
        <taxon>Eukaryota</taxon>
        <taxon>Fungi</taxon>
        <taxon>Fungi incertae sedis</taxon>
        <taxon>Mucoromycota</taxon>
        <taxon>Mortierellomycotina</taxon>
        <taxon>Mortierellomycetes</taxon>
        <taxon>Mortierellales</taxon>
        <taxon>Mortierellaceae</taxon>
        <taxon>Linnemannia</taxon>
    </lineage>
</organism>
<dbReference type="InterPro" id="IPR016192">
    <property type="entry name" value="APOBEC/CMP_deaminase_Zn-bd"/>
</dbReference>
<keyword evidence="5" id="KW-0378">Hydrolase</keyword>
<feature type="domain" description="CMP/dCMP-type deaminase" evidence="10">
    <location>
        <begin position="260"/>
        <end position="394"/>
    </location>
</feature>
<reference evidence="11 12" key="1">
    <citation type="journal article" date="2020" name="Fungal Divers.">
        <title>Resolving the Mortierellaceae phylogeny through synthesis of multi-gene phylogenetics and phylogenomics.</title>
        <authorList>
            <person name="Vandepol N."/>
            <person name="Liber J."/>
            <person name="Desiro A."/>
            <person name="Na H."/>
            <person name="Kennedy M."/>
            <person name="Barry K."/>
            <person name="Grigoriev I.V."/>
            <person name="Miller A.N."/>
            <person name="O'Donnell K."/>
            <person name="Stajich J.E."/>
            <person name="Bonito G."/>
        </authorList>
    </citation>
    <scope>NUCLEOTIDE SEQUENCE [LARGE SCALE GENOMIC DNA]</scope>
    <source>
        <strain evidence="11 12">AD045</strain>
    </source>
</reference>
<evidence type="ECO:0000259" key="10">
    <source>
        <dbReference type="PROSITE" id="PS51747"/>
    </source>
</evidence>
<dbReference type="PANTHER" id="PTHR11086">
    <property type="entry name" value="DEOXYCYTIDYLATE DEAMINASE-RELATED"/>
    <property type="match status" value="1"/>
</dbReference>
<feature type="compositionally biased region" description="Polar residues" evidence="9">
    <location>
        <begin position="191"/>
        <end position="208"/>
    </location>
</feature>
<dbReference type="InterPro" id="IPR035105">
    <property type="entry name" value="Deoxycytidylate_deaminase_dom"/>
</dbReference>
<accession>A0ABQ7KF75</accession>
<sequence>MFVGIVGPSCSGKHEVMNLLATMYHFTRLNLRSSLNTKDSQSDCPEGQQHHTQQGQTRIEFDTIEAMLDHVTLNWMDHFVTCDVKSVEGIAILRKRPFFLLLSVESPMMTRFCRSVARCKGQGRDAPTLEEFVEQTDASLYNASTSHLAIVSNIPPSLTPPVLLNGTSQIQQPTSITPPYTLSSSNNNNSRRTTASGDSTPSLPDQEPTAISSVQYFNSPPYKLLSMSDLSILNHYASLSCLRTAVEGLDITNPDLLRPSWDSYFMYLANLAARRSNCMKRRVGCVLVREKRVIATGYNGTPKNLTNCNEGGCSRCNQATPCGKGLDRCLCMHAEENALLEAGRERVGKESTIYCNTCPCLGCAIKIVQVGVSEVVYSESYGMDDLTAEVFRNAGVILRQHATPGIKLDQSNP</sequence>
<dbReference type="PANTHER" id="PTHR11086:SF18">
    <property type="entry name" value="DEOXYCYTIDYLATE DEAMINASE"/>
    <property type="match status" value="1"/>
</dbReference>
<gene>
    <name evidence="11" type="primary">DCD1</name>
    <name evidence="11" type="ORF">BGZ96_005870</name>
</gene>
<dbReference type="Pfam" id="PF00383">
    <property type="entry name" value="dCMP_cyt_deam_1"/>
    <property type="match status" value="1"/>
</dbReference>
<keyword evidence="12" id="KW-1185">Reference proteome</keyword>
<dbReference type="InterPro" id="IPR015517">
    <property type="entry name" value="dCMP_deaminase-rel"/>
</dbReference>
<keyword evidence="6" id="KW-0862">Zinc</keyword>
<dbReference type="InterPro" id="IPR016193">
    <property type="entry name" value="Cytidine_deaminase-like"/>
</dbReference>
<name>A0ABQ7KF75_9FUNG</name>
<feature type="region of interest" description="Disordered" evidence="9">
    <location>
        <begin position="37"/>
        <end position="56"/>
    </location>
</feature>